<dbReference type="AlphaFoldDB" id="W6RV80"/>
<dbReference type="HOGENOM" id="CLU_1607983_0_0_9"/>
<keyword evidence="3" id="KW-1185">Reference proteome</keyword>
<name>W6RV80_9CLOT</name>
<dbReference type="KEGG" id="clt:CM240_1427"/>
<organism evidence="2 3">
    <name type="scientific">Clostridium bornimense</name>
    <dbReference type="NCBI Taxonomy" id="1216932"/>
    <lineage>
        <taxon>Bacteria</taxon>
        <taxon>Bacillati</taxon>
        <taxon>Bacillota</taxon>
        <taxon>Clostridia</taxon>
        <taxon>Eubacteriales</taxon>
        <taxon>Clostridiaceae</taxon>
        <taxon>Clostridium</taxon>
    </lineage>
</organism>
<evidence type="ECO:0000256" key="1">
    <source>
        <dbReference type="SAM" id="Phobius"/>
    </source>
</evidence>
<sequence length="165" mass="19147">MYTFLIMILSIEFFFILLKIYKITLGYMKLRNISSKISNNIISESDLSNLSPIELYNWSKSLFTSMGYLELKDLDDTYISILSKNNTSFAILCKHYIDENDFYKFIGSMHENNISNGYILSISSYDDIILDKLNMLPSNFDIKLLSSTDIINLMPNNFYKISSTI</sequence>
<dbReference type="EMBL" id="HG917868">
    <property type="protein sequence ID" value="CDM68586.1"/>
    <property type="molecule type" value="Genomic_DNA"/>
</dbReference>
<dbReference type="RefSeq" id="WP_044037752.1">
    <property type="nucleotide sequence ID" value="NZ_HG917868.1"/>
</dbReference>
<dbReference type="STRING" id="1216932.CM240_1427"/>
<protein>
    <submittedName>
        <fullName evidence="2">Putative membrane protein</fullName>
    </submittedName>
</protein>
<feature type="transmembrane region" description="Helical" evidence="1">
    <location>
        <begin position="6"/>
        <end position="28"/>
    </location>
</feature>
<dbReference type="PATRIC" id="fig|1216932.3.peg.1420"/>
<gene>
    <name evidence="2" type="ORF">CM240_1427</name>
</gene>
<evidence type="ECO:0000313" key="2">
    <source>
        <dbReference type="EMBL" id="CDM68586.1"/>
    </source>
</evidence>
<keyword evidence="1" id="KW-0472">Membrane</keyword>
<keyword evidence="1" id="KW-1133">Transmembrane helix</keyword>
<keyword evidence="1" id="KW-0812">Transmembrane</keyword>
<dbReference type="Proteomes" id="UP000019426">
    <property type="component" value="Chromosome M2/40_rep1"/>
</dbReference>
<reference evidence="2 3" key="1">
    <citation type="submission" date="2013-11" db="EMBL/GenBank/DDBJ databases">
        <title>Complete genome sequence of Clostridum sp. M2/40.</title>
        <authorList>
            <person name="Wibberg D."/>
            <person name="Puehler A."/>
            <person name="Schlueter A."/>
        </authorList>
    </citation>
    <scope>NUCLEOTIDE SEQUENCE [LARGE SCALE GENOMIC DNA]</scope>
    <source>
        <strain evidence="3">M2/40</strain>
    </source>
</reference>
<proteinExistence type="predicted"/>
<accession>W6RV80</accession>
<evidence type="ECO:0000313" key="3">
    <source>
        <dbReference type="Proteomes" id="UP000019426"/>
    </source>
</evidence>